<dbReference type="InterPro" id="IPR002937">
    <property type="entry name" value="Amino_oxidase"/>
</dbReference>
<proteinExistence type="predicted"/>
<keyword evidence="3" id="KW-1185">Reference proteome</keyword>
<dbReference type="InterPro" id="IPR036188">
    <property type="entry name" value="FAD/NAD-bd_sf"/>
</dbReference>
<feature type="domain" description="Amine oxidase" evidence="1">
    <location>
        <begin position="95"/>
        <end position="303"/>
    </location>
</feature>
<sequence length="366" mass="42410">MNQNDCYQVPVIIGAGISSASIVMLNPNVVVFDKGRFPGGRLSSKYGINPSPFDFGATMFSDLMDVRWLGQEMKYSISEIWKSNSVHIPTRPIYDDTHFYPENGMGNIVSSMLGENKTIQSHKLIKIEMVDETTWKLEFLVSVNKQIKTITAKNIILTIPIPQILEILHFSEKNQKLKHWSDFLGNYNDYRKTLVSYFYWDNWKPNWKELLLNPEASIPVTTLLNRGEDWEYLSWESLKYNNKFVSGSALLVQFGSLFSENHFEDWMDENKNPKPKYKELLIQELKKRFGAPEPNIIWQHRWKYAQAQIPLLGKEGALNLDIEEFEVWKKLGKETGITILGDWLFGARIERIVGGISFLTHNNLLH</sequence>
<dbReference type="EMBL" id="RQFO01000004">
    <property type="protein sequence ID" value="TGL05586.1"/>
    <property type="molecule type" value="Genomic_DNA"/>
</dbReference>
<protein>
    <submittedName>
        <fullName evidence="2">NAD(P)-binding Rossmann-like domain protein</fullName>
    </submittedName>
</protein>
<dbReference type="Proteomes" id="UP000297465">
    <property type="component" value="Unassembled WGS sequence"/>
</dbReference>
<reference evidence="3" key="1">
    <citation type="journal article" date="2019" name="PLoS Negl. Trop. Dis.">
        <title>Revisiting the worldwide diversity of Leptospira species in the environment.</title>
        <authorList>
            <person name="Vincent A.T."/>
            <person name="Schiettekatte O."/>
            <person name="Bourhy P."/>
            <person name="Veyrier F.J."/>
            <person name="Picardeau M."/>
        </authorList>
    </citation>
    <scope>NUCLEOTIDE SEQUENCE [LARGE SCALE GENOMIC DNA]</scope>
    <source>
        <strain evidence="3">201800278</strain>
    </source>
</reference>
<dbReference type="Pfam" id="PF01593">
    <property type="entry name" value="Amino_oxidase"/>
    <property type="match status" value="1"/>
</dbReference>
<name>A0ABY2LV35_9LEPT</name>
<accession>A0ABY2LV35</accession>
<dbReference type="RefSeq" id="WP_135569226.1">
    <property type="nucleotide sequence ID" value="NZ_RQFN01000011.1"/>
</dbReference>
<gene>
    <name evidence="2" type="ORF">EHQ31_02390</name>
</gene>
<dbReference type="Gene3D" id="3.50.50.60">
    <property type="entry name" value="FAD/NAD(P)-binding domain"/>
    <property type="match status" value="1"/>
</dbReference>
<evidence type="ECO:0000259" key="1">
    <source>
        <dbReference type="Pfam" id="PF01593"/>
    </source>
</evidence>
<evidence type="ECO:0000313" key="3">
    <source>
        <dbReference type="Proteomes" id="UP000297465"/>
    </source>
</evidence>
<evidence type="ECO:0000313" key="2">
    <source>
        <dbReference type="EMBL" id="TGL05586.1"/>
    </source>
</evidence>
<organism evidence="2 3">
    <name type="scientific">Leptospira montravelensis</name>
    <dbReference type="NCBI Taxonomy" id="2484961"/>
    <lineage>
        <taxon>Bacteria</taxon>
        <taxon>Pseudomonadati</taxon>
        <taxon>Spirochaetota</taxon>
        <taxon>Spirochaetia</taxon>
        <taxon>Leptospirales</taxon>
        <taxon>Leptospiraceae</taxon>
        <taxon>Leptospira</taxon>
    </lineage>
</organism>
<dbReference type="Gene3D" id="3.90.660.10">
    <property type="match status" value="1"/>
</dbReference>
<comment type="caution">
    <text evidence="2">The sequence shown here is derived from an EMBL/GenBank/DDBJ whole genome shotgun (WGS) entry which is preliminary data.</text>
</comment>
<dbReference type="SUPFAM" id="SSF51905">
    <property type="entry name" value="FAD/NAD(P)-binding domain"/>
    <property type="match status" value="1"/>
</dbReference>